<organism evidence="2 3">
    <name type="scientific">Exophiala bonariae</name>
    <dbReference type="NCBI Taxonomy" id="1690606"/>
    <lineage>
        <taxon>Eukaryota</taxon>
        <taxon>Fungi</taxon>
        <taxon>Dikarya</taxon>
        <taxon>Ascomycota</taxon>
        <taxon>Pezizomycotina</taxon>
        <taxon>Eurotiomycetes</taxon>
        <taxon>Chaetothyriomycetidae</taxon>
        <taxon>Chaetothyriales</taxon>
        <taxon>Herpotrichiellaceae</taxon>
        <taxon>Exophiala</taxon>
    </lineage>
</organism>
<dbReference type="EMBL" id="JAVRRD010000013">
    <property type="protein sequence ID" value="KAK5052765.1"/>
    <property type="molecule type" value="Genomic_DNA"/>
</dbReference>
<dbReference type="AlphaFoldDB" id="A0AAV9NA57"/>
<name>A0AAV9NA57_9EURO</name>
<accession>A0AAV9NA57</accession>
<keyword evidence="3" id="KW-1185">Reference proteome</keyword>
<comment type="caution">
    <text evidence="2">The sequence shown here is derived from an EMBL/GenBank/DDBJ whole genome shotgun (WGS) entry which is preliminary data.</text>
</comment>
<keyword evidence="1" id="KW-0812">Transmembrane</keyword>
<keyword evidence="1" id="KW-0472">Membrane</keyword>
<evidence type="ECO:0000313" key="2">
    <source>
        <dbReference type="EMBL" id="KAK5052765.1"/>
    </source>
</evidence>
<sequence length="187" mass="20663">MQDYQIPLIGAIVSISAVTTGAYVRYKRWRRQQCQGQGLGQPRRIYGASPRYEAPDLEAQVEAQAIQREEQIAHIGAWSEQATTSRHTLDVVHPGGALEIYPSLSMLPLSSLSSIEPFPAYEDVEEGYDGDEEEGDDNEEDEWMEVSPREHAAMTLAFDTVARSVVGLYGDTFLNTETGVAVLAIVD</sequence>
<proteinExistence type="predicted"/>
<reference evidence="2 3" key="1">
    <citation type="submission" date="2023-08" db="EMBL/GenBank/DDBJ databases">
        <title>Black Yeasts Isolated from many extreme environments.</title>
        <authorList>
            <person name="Coleine C."/>
            <person name="Stajich J.E."/>
            <person name="Selbmann L."/>
        </authorList>
    </citation>
    <scope>NUCLEOTIDE SEQUENCE [LARGE SCALE GENOMIC DNA]</scope>
    <source>
        <strain evidence="2 3">CCFEE 5792</strain>
    </source>
</reference>
<dbReference type="Proteomes" id="UP001358417">
    <property type="component" value="Unassembled WGS sequence"/>
</dbReference>
<protein>
    <submittedName>
        <fullName evidence="2">Uncharacterized protein</fullName>
    </submittedName>
</protein>
<dbReference type="GeneID" id="89970838"/>
<dbReference type="RefSeq" id="XP_064706465.1">
    <property type="nucleotide sequence ID" value="XM_064846240.1"/>
</dbReference>
<keyword evidence="1" id="KW-1133">Transmembrane helix</keyword>
<gene>
    <name evidence="2" type="ORF">LTR84_002631</name>
</gene>
<feature type="transmembrane region" description="Helical" evidence="1">
    <location>
        <begin position="6"/>
        <end position="24"/>
    </location>
</feature>
<evidence type="ECO:0000313" key="3">
    <source>
        <dbReference type="Proteomes" id="UP001358417"/>
    </source>
</evidence>
<evidence type="ECO:0000256" key="1">
    <source>
        <dbReference type="SAM" id="Phobius"/>
    </source>
</evidence>